<dbReference type="InterPro" id="IPR011037">
    <property type="entry name" value="Pyrv_Knase-like_insert_dom_sf"/>
</dbReference>
<dbReference type="SUPFAM" id="SSF52935">
    <property type="entry name" value="PK C-terminal domain-like"/>
    <property type="match status" value="1"/>
</dbReference>
<reference evidence="16 17" key="1">
    <citation type="journal article" date="2017" name="Gigascience">
        <title>Genome sequence of the small brown planthopper, Laodelphax striatellus.</title>
        <authorList>
            <person name="Zhu J."/>
            <person name="Jiang F."/>
            <person name="Wang X."/>
            <person name="Yang P."/>
            <person name="Bao Y."/>
            <person name="Zhao W."/>
            <person name="Wang W."/>
            <person name="Lu H."/>
            <person name="Wang Q."/>
            <person name="Cui N."/>
            <person name="Li J."/>
            <person name="Chen X."/>
            <person name="Luo L."/>
            <person name="Yu J."/>
            <person name="Kang L."/>
            <person name="Cui F."/>
        </authorList>
    </citation>
    <scope>NUCLEOTIDE SEQUENCE [LARGE SCALE GENOMIC DNA]</scope>
    <source>
        <strain evidence="16">Lst14</strain>
    </source>
</reference>
<dbReference type="InParanoid" id="A0A482WHZ8"/>
<comment type="catalytic activity">
    <reaction evidence="13">
        <text>pyruvate + ATP = phosphoenolpyruvate + ADP + H(+)</text>
        <dbReference type="Rhea" id="RHEA:18157"/>
        <dbReference type="ChEBI" id="CHEBI:15361"/>
        <dbReference type="ChEBI" id="CHEBI:15378"/>
        <dbReference type="ChEBI" id="CHEBI:30616"/>
        <dbReference type="ChEBI" id="CHEBI:58702"/>
        <dbReference type="ChEBI" id="CHEBI:456216"/>
        <dbReference type="EC" id="2.7.1.40"/>
    </reaction>
</comment>
<dbReference type="Gene3D" id="3.20.20.60">
    <property type="entry name" value="Phosphoenolpyruvate-binding domains"/>
    <property type="match status" value="1"/>
</dbReference>
<dbReference type="GO" id="GO:0005524">
    <property type="term" value="F:ATP binding"/>
    <property type="evidence" value="ECO:0007669"/>
    <property type="project" value="UniProtKB-KW"/>
</dbReference>
<dbReference type="Pfam" id="PF00224">
    <property type="entry name" value="PK"/>
    <property type="match status" value="1"/>
</dbReference>
<dbReference type="GO" id="GO:0004743">
    <property type="term" value="F:pyruvate kinase activity"/>
    <property type="evidence" value="ECO:0007669"/>
    <property type="project" value="UniProtKB-EC"/>
</dbReference>
<evidence type="ECO:0000313" key="16">
    <source>
        <dbReference type="EMBL" id="RZF33155.1"/>
    </source>
</evidence>
<proteinExistence type="inferred from homology"/>
<evidence type="ECO:0000256" key="8">
    <source>
        <dbReference type="ARBA" id="ARBA00022777"/>
    </source>
</evidence>
<feature type="domain" description="Pyruvate kinase barrel" evidence="14">
    <location>
        <begin position="49"/>
        <end position="375"/>
    </location>
</feature>
<keyword evidence="11 13" id="KW-0324">Glycolysis</keyword>
<evidence type="ECO:0000313" key="17">
    <source>
        <dbReference type="Proteomes" id="UP000291343"/>
    </source>
</evidence>
<evidence type="ECO:0000256" key="6">
    <source>
        <dbReference type="ARBA" id="ARBA00022723"/>
    </source>
</evidence>
<name>A0A482WHZ8_LAOST</name>
<keyword evidence="12" id="KW-0670">Pyruvate</keyword>
<comment type="pathway">
    <text evidence="2 13">Carbohydrate degradation; glycolysis; pyruvate from D-glyceraldehyde 3-phosphate: step 5/5.</text>
</comment>
<comment type="cofactor">
    <cofactor evidence="1">
        <name>K(+)</name>
        <dbReference type="ChEBI" id="CHEBI:29103"/>
    </cofactor>
</comment>
<dbReference type="GO" id="GO:0000287">
    <property type="term" value="F:magnesium ion binding"/>
    <property type="evidence" value="ECO:0007669"/>
    <property type="project" value="InterPro"/>
</dbReference>
<keyword evidence="6" id="KW-0479">Metal-binding</keyword>
<accession>A0A482WHZ8</accession>
<dbReference type="PRINTS" id="PR01050">
    <property type="entry name" value="PYRUVTKNASE"/>
</dbReference>
<evidence type="ECO:0000256" key="1">
    <source>
        <dbReference type="ARBA" id="ARBA00001958"/>
    </source>
</evidence>
<dbReference type="InterPro" id="IPR040442">
    <property type="entry name" value="Pyrv_kinase-like_dom_sf"/>
</dbReference>
<comment type="similarity">
    <text evidence="3 13">Belongs to the pyruvate kinase family.</text>
</comment>
<dbReference type="SMR" id="A0A482WHZ8"/>
<dbReference type="Gene3D" id="3.40.1380.20">
    <property type="entry name" value="Pyruvate kinase, C-terminal domain"/>
    <property type="match status" value="1"/>
</dbReference>
<dbReference type="SUPFAM" id="SSF51621">
    <property type="entry name" value="Phosphoenolpyruvate/pyruvate domain"/>
    <property type="match status" value="1"/>
</dbReference>
<sequence>MERSFSFDPRATISAPVRAKARSFMGHDTLAFIEQSLFSLKEREKRTNHNTSIICTIGPASSHVQTLERLIAAGMNIARLNMAHSSHEQLIYFIKNIRAATQGYILRTGANVSVAIAMETQGSQKRTGKLENNLDEIVLKKGAKVIITTNPEFKEKCNADIIYINGKKSVTEKSEIILDDLIHLIVESISKQEFKCTVMNTGHLGNWKKICFPGELDEDSSYETEEKKDLEFAVDQDVDIIILSNVMNASDVIEARRLVADKGKSILLVAKLRTMSAMKNMKEIINEADGVMVAREELGVLFRVEKVFVALKNIITYCVRVGKPVICASVMLHSMVRSPRATQAESSDIANVVLDGADCVVLSGETAIGNYPLESLRTMVKICNEAEDLVKYRLLPMDPVLTIIDPMNTLALTAIDTALKCSAAAIMVITFSGRTAHMVARFRPDCLLIMVTRQVSTANQSHLYRSIHPILCDIQGQDDVRKDIDAQVQFGILQSKKKRLLEPGKQIVIIIGRQMDKSLMHTVRIEDVV</sequence>
<keyword evidence="5 13" id="KW-0808">Transferase</keyword>
<keyword evidence="17" id="KW-1185">Reference proteome</keyword>
<dbReference type="GO" id="GO:0030955">
    <property type="term" value="F:potassium ion binding"/>
    <property type="evidence" value="ECO:0007669"/>
    <property type="project" value="InterPro"/>
</dbReference>
<dbReference type="PANTHER" id="PTHR11817">
    <property type="entry name" value="PYRUVATE KINASE"/>
    <property type="match status" value="1"/>
</dbReference>
<dbReference type="InterPro" id="IPR015795">
    <property type="entry name" value="Pyrv_Knase_C"/>
</dbReference>
<keyword evidence="7" id="KW-0547">Nucleotide-binding</keyword>
<dbReference type="AlphaFoldDB" id="A0A482WHZ8"/>
<organism evidence="16 17">
    <name type="scientific">Laodelphax striatellus</name>
    <name type="common">Small brown planthopper</name>
    <name type="synonym">Delphax striatella</name>
    <dbReference type="NCBI Taxonomy" id="195883"/>
    <lineage>
        <taxon>Eukaryota</taxon>
        <taxon>Metazoa</taxon>
        <taxon>Ecdysozoa</taxon>
        <taxon>Arthropoda</taxon>
        <taxon>Hexapoda</taxon>
        <taxon>Insecta</taxon>
        <taxon>Pterygota</taxon>
        <taxon>Neoptera</taxon>
        <taxon>Paraneoptera</taxon>
        <taxon>Hemiptera</taxon>
        <taxon>Auchenorrhyncha</taxon>
        <taxon>Fulgoroidea</taxon>
        <taxon>Delphacidae</taxon>
        <taxon>Criomorphinae</taxon>
        <taxon>Laodelphax</taxon>
    </lineage>
</organism>
<dbReference type="EC" id="2.7.1.40" evidence="4 13"/>
<evidence type="ECO:0000259" key="14">
    <source>
        <dbReference type="Pfam" id="PF00224"/>
    </source>
</evidence>
<dbReference type="InterPro" id="IPR001697">
    <property type="entry name" value="Pyr_Knase"/>
</dbReference>
<keyword evidence="9" id="KW-0067">ATP-binding</keyword>
<evidence type="ECO:0000256" key="10">
    <source>
        <dbReference type="ARBA" id="ARBA00022842"/>
    </source>
</evidence>
<evidence type="ECO:0000256" key="12">
    <source>
        <dbReference type="ARBA" id="ARBA00023317"/>
    </source>
</evidence>
<gene>
    <name evidence="16" type="ORF">LSTR_LSTR004841</name>
</gene>
<evidence type="ECO:0000256" key="5">
    <source>
        <dbReference type="ARBA" id="ARBA00022679"/>
    </source>
</evidence>
<evidence type="ECO:0000256" key="9">
    <source>
        <dbReference type="ARBA" id="ARBA00022840"/>
    </source>
</evidence>
<dbReference type="InterPro" id="IPR015813">
    <property type="entry name" value="Pyrv/PenolPyrv_kinase-like_dom"/>
</dbReference>
<dbReference type="Proteomes" id="UP000291343">
    <property type="component" value="Unassembled WGS sequence"/>
</dbReference>
<keyword evidence="8 13" id="KW-0418">Kinase</keyword>
<dbReference type="NCBIfam" id="TIGR01064">
    <property type="entry name" value="pyruv_kin"/>
    <property type="match status" value="1"/>
</dbReference>
<evidence type="ECO:0000256" key="2">
    <source>
        <dbReference type="ARBA" id="ARBA00004997"/>
    </source>
</evidence>
<evidence type="ECO:0000259" key="15">
    <source>
        <dbReference type="Pfam" id="PF02887"/>
    </source>
</evidence>
<feature type="domain" description="Pyruvate kinase C-terminal" evidence="15">
    <location>
        <begin position="409"/>
        <end position="517"/>
    </location>
</feature>
<protein>
    <recommendedName>
        <fullName evidence="4 13">Pyruvate kinase</fullName>
        <ecNumber evidence="4 13">2.7.1.40</ecNumber>
    </recommendedName>
</protein>
<dbReference type="InterPro" id="IPR015793">
    <property type="entry name" value="Pyrv_Knase_brl"/>
</dbReference>
<dbReference type="Gene3D" id="2.40.33.10">
    <property type="entry name" value="PK beta-barrel domain-like"/>
    <property type="match status" value="1"/>
</dbReference>
<dbReference type="STRING" id="195883.A0A482WHZ8"/>
<dbReference type="Pfam" id="PF02887">
    <property type="entry name" value="PK_C"/>
    <property type="match status" value="1"/>
</dbReference>
<evidence type="ECO:0000256" key="7">
    <source>
        <dbReference type="ARBA" id="ARBA00022741"/>
    </source>
</evidence>
<dbReference type="EMBL" id="QKKF02034760">
    <property type="protein sequence ID" value="RZF33155.1"/>
    <property type="molecule type" value="Genomic_DNA"/>
</dbReference>
<evidence type="ECO:0000256" key="11">
    <source>
        <dbReference type="ARBA" id="ARBA00023152"/>
    </source>
</evidence>
<dbReference type="SUPFAM" id="SSF50800">
    <property type="entry name" value="PK beta-barrel domain-like"/>
    <property type="match status" value="1"/>
</dbReference>
<evidence type="ECO:0000256" key="13">
    <source>
        <dbReference type="RuleBase" id="RU000504"/>
    </source>
</evidence>
<evidence type="ECO:0000256" key="4">
    <source>
        <dbReference type="ARBA" id="ARBA00012142"/>
    </source>
</evidence>
<dbReference type="InterPro" id="IPR036918">
    <property type="entry name" value="Pyrv_Knase_C_sf"/>
</dbReference>
<keyword evidence="10 13" id="KW-0460">Magnesium</keyword>
<comment type="caution">
    <text evidence="16">The sequence shown here is derived from an EMBL/GenBank/DDBJ whole genome shotgun (WGS) entry which is preliminary data.</text>
</comment>
<dbReference type="GO" id="GO:0016301">
    <property type="term" value="F:kinase activity"/>
    <property type="evidence" value="ECO:0007669"/>
    <property type="project" value="UniProtKB-KW"/>
</dbReference>
<dbReference type="OrthoDB" id="108365at2759"/>
<dbReference type="UniPathway" id="UPA00109">
    <property type="reaction ID" value="UER00188"/>
</dbReference>
<dbReference type="InterPro" id="IPR015806">
    <property type="entry name" value="Pyrv_Knase_insert_dom_sf"/>
</dbReference>
<evidence type="ECO:0000256" key="3">
    <source>
        <dbReference type="ARBA" id="ARBA00008663"/>
    </source>
</evidence>